<evidence type="ECO:0008006" key="4">
    <source>
        <dbReference type="Google" id="ProtNLM"/>
    </source>
</evidence>
<accession>A0ABX0U5D0</accession>
<keyword evidence="1" id="KW-0732">Signal</keyword>
<keyword evidence="3" id="KW-1185">Reference proteome</keyword>
<dbReference type="Proteomes" id="UP000745859">
    <property type="component" value="Unassembled WGS sequence"/>
</dbReference>
<dbReference type="EMBL" id="JAASQL010000001">
    <property type="protein sequence ID" value="NIJ44062.1"/>
    <property type="molecule type" value="Genomic_DNA"/>
</dbReference>
<dbReference type="InterPro" id="IPR025634">
    <property type="entry name" value="DUF4292"/>
</dbReference>
<feature type="signal peptide" evidence="1">
    <location>
        <begin position="1"/>
        <end position="20"/>
    </location>
</feature>
<organism evidence="2 3">
    <name type="scientific">Wenyingzhuangia heitensis</name>
    <dbReference type="NCBI Taxonomy" id="1487859"/>
    <lineage>
        <taxon>Bacteria</taxon>
        <taxon>Pseudomonadati</taxon>
        <taxon>Bacteroidota</taxon>
        <taxon>Flavobacteriia</taxon>
        <taxon>Flavobacteriales</taxon>
        <taxon>Flavobacteriaceae</taxon>
        <taxon>Wenyingzhuangia</taxon>
    </lineage>
</organism>
<evidence type="ECO:0000313" key="2">
    <source>
        <dbReference type="EMBL" id="NIJ44062.1"/>
    </source>
</evidence>
<name>A0ABX0U5D0_9FLAO</name>
<protein>
    <recommendedName>
        <fullName evidence="4">DUF4292 domain-containing protein</fullName>
    </recommendedName>
</protein>
<feature type="chain" id="PRO_5047504704" description="DUF4292 domain-containing protein" evidence="1">
    <location>
        <begin position="21"/>
        <end position="270"/>
    </location>
</feature>
<gene>
    <name evidence="2" type="ORF">FHR24_000501</name>
</gene>
<sequence length="270" mass="31389">MQFRLLAVCLLLFLVSCNSTQTLEPIKVDIPRIRESKLIKKYQANSFEDSGIKTVKIDAKMSYKIGDSSHKLGLKFRIAKGEKIWMSADFLGIPVVKMLIEKDSVHYYNKFDKTYFEGSFEFIKELIGVNVNYGVLEKLFMGDMILNIASKKYNVDIHDNAYFFYDTKNEGYYIEGALYPFTFKTKSQVIEQVLSLNKFAAYYKTHQMVNEFLFPKVVELQANNKGKITVISMIYKDVTFDETLSFPYRIPKDCDKEIQLKSKKETKVDE</sequence>
<dbReference type="Pfam" id="PF14125">
    <property type="entry name" value="DUF4292"/>
    <property type="match status" value="1"/>
</dbReference>
<dbReference type="PROSITE" id="PS51257">
    <property type="entry name" value="PROKAR_LIPOPROTEIN"/>
    <property type="match status" value="1"/>
</dbReference>
<proteinExistence type="predicted"/>
<reference evidence="2 3" key="1">
    <citation type="submission" date="2020-03" db="EMBL/GenBank/DDBJ databases">
        <title>Genomic Encyclopedia of Type Strains, Phase IV (KMG-IV): sequencing the most valuable type-strain genomes for metagenomic binning, comparative biology and taxonomic classification.</title>
        <authorList>
            <person name="Goeker M."/>
        </authorList>
    </citation>
    <scope>NUCLEOTIDE SEQUENCE [LARGE SCALE GENOMIC DNA]</scope>
    <source>
        <strain evidence="2 3">DSM 101599</strain>
    </source>
</reference>
<dbReference type="RefSeq" id="WP_167183393.1">
    <property type="nucleotide sequence ID" value="NZ_JAASQL010000001.1"/>
</dbReference>
<comment type="caution">
    <text evidence="2">The sequence shown here is derived from an EMBL/GenBank/DDBJ whole genome shotgun (WGS) entry which is preliminary data.</text>
</comment>
<evidence type="ECO:0000256" key="1">
    <source>
        <dbReference type="SAM" id="SignalP"/>
    </source>
</evidence>
<evidence type="ECO:0000313" key="3">
    <source>
        <dbReference type="Proteomes" id="UP000745859"/>
    </source>
</evidence>